<protein>
    <recommendedName>
        <fullName evidence="3">ATP-grasp domain-containing protein</fullName>
    </recommendedName>
</protein>
<dbReference type="AlphaFoldDB" id="W0DSJ0"/>
<dbReference type="HOGENOM" id="CLU_068666_0_0_6"/>
<proteinExistence type="predicted"/>
<dbReference type="KEGG" id="tti:THITH_00860"/>
<keyword evidence="2" id="KW-1185">Reference proteome</keyword>
<dbReference type="STRING" id="713585.THITH_00860"/>
<name>W0DSJ0_9GAMM</name>
<organism evidence="1 2">
    <name type="scientific">Thioalkalivibrio paradoxus ARh 1</name>
    <dbReference type="NCBI Taxonomy" id="713585"/>
    <lineage>
        <taxon>Bacteria</taxon>
        <taxon>Pseudomonadati</taxon>
        <taxon>Pseudomonadota</taxon>
        <taxon>Gammaproteobacteria</taxon>
        <taxon>Chromatiales</taxon>
        <taxon>Ectothiorhodospiraceae</taxon>
        <taxon>Thioalkalivibrio</taxon>
    </lineage>
</organism>
<dbReference type="EMBL" id="CP007029">
    <property type="protein sequence ID" value="AHE99820.1"/>
    <property type="molecule type" value="Genomic_DNA"/>
</dbReference>
<sequence length="336" mass="38327">MIYYVCVERFAHTLASMLVHFRPDLRHRLRVIPYARLELLDRVHAGVVIWADVDRIAPAMRQRAAAIHERLAGRGIRLLNHPERSLRRFQLLDALAASGHNAFRVFRPGALPPDLRFPVFLRREAGALAVPPDLLPDRASLLNALDAAPMQGANDDDWIVAEYSAESEADGHFRKYGAYRIGDTVFAQHCFISPSWFVKHPPAGMNDSHRLEHREYVRQNPHADWVLQMFDLAGIAYGRIDYGRIAGRLQVFEINTNPMVLGNPQTRFDPNLRPYADRWAEAVIALDSTASAAPASDPAIDRLQRRILLRLYASAYRARWRRLVAGVRAWWGHRAR</sequence>
<evidence type="ECO:0008006" key="3">
    <source>
        <dbReference type="Google" id="ProtNLM"/>
    </source>
</evidence>
<evidence type="ECO:0000313" key="1">
    <source>
        <dbReference type="EMBL" id="AHE99820.1"/>
    </source>
</evidence>
<reference evidence="1 2" key="1">
    <citation type="submission" date="2013-12" db="EMBL/GenBank/DDBJ databases">
        <authorList>
            <consortium name="DOE Joint Genome Institute"/>
            <person name="Muyzer G."/>
            <person name="Huntemann M."/>
            <person name="Han J."/>
            <person name="Chen A."/>
            <person name="Kyrpides N."/>
            <person name="Mavromatis K."/>
            <person name="Markowitz V."/>
            <person name="Palaniappan K."/>
            <person name="Ivanova N."/>
            <person name="Schaumberg A."/>
            <person name="Pati A."/>
            <person name="Liolios K."/>
            <person name="Nordberg H.P."/>
            <person name="Cantor M.N."/>
            <person name="Hua S.X."/>
            <person name="Woyke T."/>
        </authorList>
    </citation>
    <scope>NUCLEOTIDE SEQUENCE [LARGE SCALE GENOMIC DNA]</scope>
    <source>
        <strain evidence="1 2">ARh 1</strain>
    </source>
</reference>
<dbReference type="Proteomes" id="UP000005289">
    <property type="component" value="Chromosome"/>
</dbReference>
<evidence type="ECO:0000313" key="2">
    <source>
        <dbReference type="Proteomes" id="UP000005289"/>
    </source>
</evidence>
<gene>
    <name evidence="1" type="ORF">THITH_00860</name>
</gene>
<accession>W0DSJ0</accession>